<feature type="domain" description="Ig-like" evidence="2">
    <location>
        <begin position="436"/>
        <end position="510"/>
    </location>
</feature>
<dbReference type="KEGG" id="senf:GJR95_24090"/>
<dbReference type="RefSeq" id="WP_162388309.1">
    <property type="nucleotide sequence ID" value="NZ_CP045997.1"/>
</dbReference>
<organism evidence="3 4">
    <name type="scientific">Spirosoma endbachense</name>
    <dbReference type="NCBI Taxonomy" id="2666025"/>
    <lineage>
        <taxon>Bacteria</taxon>
        <taxon>Pseudomonadati</taxon>
        <taxon>Bacteroidota</taxon>
        <taxon>Cytophagia</taxon>
        <taxon>Cytophagales</taxon>
        <taxon>Cytophagaceae</taxon>
        <taxon>Spirosoma</taxon>
    </lineage>
</organism>
<feature type="signal peptide" evidence="1">
    <location>
        <begin position="1"/>
        <end position="20"/>
    </location>
</feature>
<evidence type="ECO:0000256" key="1">
    <source>
        <dbReference type="SAM" id="SignalP"/>
    </source>
</evidence>
<sequence length="693" mass="72903">MRRLLYLLFFYCSTYYFLHAQAPLTQWQRCLGGSNSDNAEAIQPTTDGGFIVASETNSNDGDVSGFHGRSDLWITKLDKNGAIQWQKCLGGSREESLGSILTTPDEGFVLLGSTASNDGDVVGLHGGNSDSWVVKLDKNGAIQWQRCLGGLGGEASTSIALTPGGGYILVGTANYNDGDVSGLHGTQVNFDIWVVKLNDKGVMEWQRALGGSNDEFGYSVQATPDKGYIVAGTTSSNDGNVTGAHGSSDAWVVKLDETGAIKWQRTLGGSGIDAAHSVAVTADKGIIVAGYTESKDGDVKGQHGVGEDGWVVKLDSAGNLKWQRALGGSSREILYSVQTVAKTGYIVTGFTASDDGDVKATRHGSFIIPDLWVVKLDTVGAIQWQRCLGGTASDIGQAVATAPDGGFIVAGYTTSKDDEVSGQHGGTDGWVVKLAPELAPCMQIGVTGKTRFCSGSSTTLTAGVSGGVAPYTYQWKQNSVNVGTTSNTLSVTAAGTYTVEVTDSKSCKITSAGIAVTKIDAPPTPTIAASNSALNAGSSVVLQTSVSADFSLQWLVNNNPIAGATQATYTASQGGSYTVRAMNRDSCSATSLPFTLNLITALEEQDFGNDIAITVSPNPSSGSFVIRLTNQRIQPIPVQVLIRDMRGRTIVQKQLKLNKLQEEPLDLSQQATGLYLLSILTETGLTQLKLVKQ</sequence>
<dbReference type="InterPro" id="IPR011047">
    <property type="entry name" value="Quinoprotein_ADH-like_sf"/>
</dbReference>
<dbReference type="AlphaFoldDB" id="A0A6P1W2J0"/>
<dbReference type="PROSITE" id="PS50835">
    <property type="entry name" value="IG_LIKE"/>
    <property type="match status" value="1"/>
</dbReference>
<dbReference type="PANTHER" id="PTHR42754">
    <property type="entry name" value="ENDOGLUCANASE"/>
    <property type="match status" value="1"/>
</dbReference>
<evidence type="ECO:0000259" key="2">
    <source>
        <dbReference type="PROSITE" id="PS50835"/>
    </source>
</evidence>
<evidence type="ECO:0000313" key="3">
    <source>
        <dbReference type="EMBL" id="QHV97896.1"/>
    </source>
</evidence>
<dbReference type="Pfam" id="PF18962">
    <property type="entry name" value="Por_Secre_tail"/>
    <property type="match status" value="1"/>
</dbReference>
<dbReference type="EMBL" id="CP045997">
    <property type="protein sequence ID" value="QHV97896.1"/>
    <property type="molecule type" value="Genomic_DNA"/>
</dbReference>
<gene>
    <name evidence="3" type="ORF">GJR95_24090</name>
</gene>
<dbReference type="Gene3D" id="2.60.40.10">
    <property type="entry name" value="Immunoglobulins"/>
    <property type="match status" value="2"/>
</dbReference>
<name>A0A6P1W2J0_9BACT</name>
<evidence type="ECO:0000313" key="4">
    <source>
        <dbReference type="Proteomes" id="UP000464577"/>
    </source>
</evidence>
<dbReference type="InterPro" id="IPR026444">
    <property type="entry name" value="Secre_tail"/>
</dbReference>
<dbReference type="InterPro" id="IPR007110">
    <property type="entry name" value="Ig-like_dom"/>
</dbReference>
<accession>A0A6P1W2J0</accession>
<dbReference type="NCBIfam" id="TIGR04183">
    <property type="entry name" value="Por_Secre_tail"/>
    <property type="match status" value="1"/>
</dbReference>
<keyword evidence="4" id="KW-1185">Reference proteome</keyword>
<reference evidence="3 4" key="1">
    <citation type="submission" date="2019-11" db="EMBL/GenBank/DDBJ databases">
        <title>Spirosoma endbachense sp. nov., isolated from a natural salt meadow.</title>
        <authorList>
            <person name="Rojas J."/>
            <person name="Ambika Manirajan B."/>
            <person name="Ratering S."/>
            <person name="Suarez C."/>
            <person name="Geissler-Plaum R."/>
            <person name="Schnell S."/>
        </authorList>
    </citation>
    <scope>NUCLEOTIDE SEQUENCE [LARGE SCALE GENOMIC DNA]</scope>
    <source>
        <strain evidence="3 4">I-24</strain>
    </source>
</reference>
<feature type="chain" id="PRO_5026866980" evidence="1">
    <location>
        <begin position="21"/>
        <end position="693"/>
    </location>
</feature>
<protein>
    <submittedName>
        <fullName evidence="3">T9SS type A sorting domain-containing protein</fullName>
    </submittedName>
</protein>
<dbReference type="SUPFAM" id="SSF50998">
    <property type="entry name" value="Quinoprotein alcohol dehydrogenase-like"/>
    <property type="match status" value="1"/>
</dbReference>
<dbReference type="PANTHER" id="PTHR42754:SF1">
    <property type="entry name" value="LIPOPROTEIN"/>
    <property type="match status" value="1"/>
</dbReference>
<proteinExistence type="predicted"/>
<dbReference type="InterPro" id="IPR013783">
    <property type="entry name" value="Ig-like_fold"/>
</dbReference>
<keyword evidence="1" id="KW-0732">Signal</keyword>
<dbReference type="Proteomes" id="UP000464577">
    <property type="component" value="Chromosome"/>
</dbReference>